<evidence type="ECO:0000256" key="4">
    <source>
        <dbReference type="ARBA" id="ARBA00022785"/>
    </source>
</evidence>
<keyword evidence="4 5" id="KW-0671">Queuosine biosynthesis</keyword>
<dbReference type="UniPathway" id="UPA00392"/>
<comment type="subunit">
    <text evidence="5">Monomer.</text>
</comment>
<reference evidence="6 7" key="1">
    <citation type="submission" date="2016-11" db="EMBL/GenBank/DDBJ databases">
        <authorList>
            <person name="Jaros S."/>
            <person name="Januszkiewicz K."/>
            <person name="Wedrychowicz H."/>
        </authorList>
    </citation>
    <scope>NUCLEOTIDE SEQUENCE [LARGE SCALE GENOMIC DNA]</scope>
    <source>
        <strain evidence="6 7">DSM 21986</strain>
    </source>
</reference>
<dbReference type="EMBL" id="FQUS01000003">
    <property type="protein sequence ID" value="SHE71733.1"/>
    <property type="molecule type" value="Genomic_DNA"/>
</dbReference>
<dbReference type="Gene3D" id="2.40.10.240">
    <property type="entry name" value="QueA-like"/>
    <property type="match status" value="1"/>
</dbReference>
<comment type="subcellular location">
    <subcellularLocation>
        <location evidence="5">Cytoplasm</location>
    </subcellularLocation>
</comment>
<accession>A0A1M4VSD9</accession>
<dbReference type="GO" id="GO:0005737">
    <property type="term" value="C:cytoplasm"/>
    <property type="evidence" value="ECO:0007669"/>
    <property type="project" value="UniProtKB-SubCell"/>
</dbReference>
<dbReference type="Pfam" id="PF02547">
    <property type="entry name" value="Queuosine_synth"/>
    <property type="match status" value="1"/>
</dbReference>
<dbReference type="Gene3D" id="3.40.1780.10">
    <property type="entry name" value="QueA-like"/>
    <property type="match status" value="1"/>
</dbReference>
<keyword evidence="2 5" id="KW-0808">Transferase</keyword>
<dbReference type="InterPro" id="IPR003699">
    <property type="entry name" value="QueA"/>
</dbReference>
<keyword evidence="7" id="KW-1185">Reference proteome</keyword>
<dbReference type="GO" id="GO:0051075">
    <property type="term" value="F:S-adenosylmethionine:tRNA ribosyltransferase-isomerase activity"/>
    <property type="evidence" value="ECO:0007669"/>
    <property type="project" value="UniProtKB-EC"/>
</dbReference>
<dbReference type="EC" id="2.4.99.17" evidence="5"/>
<proteinExistence type="inferred from homology"/>
<comment type="similarity">
    <text evidence="5">Belongs to the QueA family.</text>
</comment>
<evidence type="ECO:0000256" key="2">
    <source>
        <dbReference type="ARBA" id="ARBA00022679"/>
    </source>
</evidence>
<dbReference type="PANTHER" id="PTHR30307:SF0">
    <property type="entry name" value="S-ADENOSYLMETHIONINE:TRNA RIBOSYLTRANSFERASE-ISOMERASE"/>
    <property type="match status" value="1"/>
</dbReference>
<evidence type="ECO:0000256" key="3">
    <source>
        <dbReference type="ARBA" id="ARBA00022691"/>
    </source>
</evidence>
<dbReference type="AlphaFoldDB" id="A0A1M4VSD9"/>
<dbReference type="PANTHER" id="PTHR30307">
    <property type="entry name" value="S-ADENOSYLMETHIONINE:TRNA RIBOSYLTRANSFERASE-ISOMERASE"/>
    <property type="match status" value="1"/>
</dbReference>
<dbReference type="NCBIfam" id="TIGR00113">
    <property type="entry name" value="queA"/>
    <property type="match status" value="1"/>
</dbReference>
<keyword evidence="6" id="KW-0413">Isomerase</keyword>
<dbReference type="GO" id="GO:0008616">
    <property type="term" value="P:tRNA queuosine(34) biosynthetic process"/>
    <property type="evidence" value="ECO:0007669"/>
    <property type="project" value="UniProtKB-UniRule"/>
</dbReference>
<dbReference type="OrthoDB" id="9805933at2"/>
<comment type="catalytic activity">
    <reaction evidence="5">
        <text>7-aminomethyl-7-carbaguanosine(34) in tRNA + S-adenosyl-L-methionine = epoxyqueuosine(34) in tRNA + adenine + L-methionine + 2 H(+)</text>
        <dbReference type="Rhea" id="RHEA:32155"/>
        <dbReference type="Rhea" id="RHEA-COMP:10342"/>
        <dbReference type="Rhea" id="RHEA-COMP:18582"/>
        <dbReference type="ChEBI" id="CHEBI:15378"/>
        <dbReference type="ChEBI" id="CHEBI:16708"/>
        <dbReference type="ChEBI" id="CHEBI:57844"/>
        <dbReference type="ChEBI" id="CHEBI:59789"/>
        <dbReference type="ChEBI" id="CHEBI:82833"/>
        <dbReference type="ChEBI" id="CHEBI:194443"/>
        <dbReference type="EC" id="2.4.99.17"/>
    </reaction>
</comment>
<comment type="function">
    <text evidence="5">Transfers and isomerizes the ribose moiety from AdoMet to the 7-aminomethyl group of 7-deazaguanine (preQ1-tRNA) to give epoxyqueuosine (oQ-tRNA).</text>
</comment>
<name>A0A1M4VSD9_9BACT</name>
<dbReference type="RefSeq" id="WP_073059408.1">
    <property type="nucleotide sequence ID" value="NZ_FQUS01000003.1"/>
</dbReference>
<evidence type="ECO:0000313" key="6">
    <source>
        <dbReference type="EMBL" id="SHE71733.1"/>
    </source>
</evidence>
<dbReference type="HAMAP" id="MF_00113">
    <property type="entry name" value="QueA"/>
    <property type="match status" value="1"/>
</dbReference>
<comment type="pathway">
    <text evidence="5">tRNA modification; tRNA-queuosine biosynthesis.</text>
</comment>
<dbReference type="STRING" id="1194090.SAMN05443144_10320"/>
<organism evidence="6 7">
    <name type="scientific">Fodinibius roseus</name>
    <dbReference type="NCBI Taxonomy" id="1194090"/>
    <lineage>
        <taxon>Bacteria</taxon>
        <taxon>Pseudomonadati</taxon>
        <taxon>Balneolota</taxon>
        <taxon>Balneolia</taxon>
        <taxon>Balneolales</taxon>
        <taxon>Balneolaceae</taxon>
        <taxon>Fodinibius</taxon>
    </lineage>
</organism>
<sequence>MNYTLSDFDYDLPEKLIAQQPAQPRDHARLLVYDRSTGTITDAVFYNLRNYLPGDTTLVLNNSKVEKCRLLFEDGKKEIFILDAANDTTVRALVRPGKKFQKGRTLSLTDRISATVVDIDKEGIRTLRLRPPLNEEVYDHYKYTPFPPYIEQDESLSEEYQTVYARDSGSKAAPTAGLHFTDELLSEIQDSGILKAEVTLHVGLGTFAPVKTETIEEHTMHSEWFRLTPKTARQLNQADHLTAVGTTSVRVLETCLQQNDRFTPTAMDTDIFIRPGYSFKAVDALITNFHLPKSTLLMLVAAFTGFEEMRHIYQHAIDEQYRFYSFGDAMLIL</sequence>
<protein>
    <recommendedName>
        <fullName evidence="5">S-adenosylmethionine:tRNA ribosyltransferase-isomerase</fullName>
        <ecNumber evidence="5">2.4.99.17</ecNumber>
    </recommendedName>
    <alternativeName>
        <fullName evidence="5">Queuosine biosynthesis protein QueA</fullName>
    </alternativeName>
</protein>
<dbReference type="InterPro" id="IPR042119">
    <property type="entry name" value="QueA_dom2"/>
</dbReference>
<gene>
    <name evidence="5" type="primary">queA</name>
    <name evidence="6" type="ORF">SAMN05443144_10320</name>
</gene>
<keyword evidence="3 5" id="KW-0949">S-adenosyl-L-methionine</keyword>
<dbReference type="NCBIfam" id="NF001140">
    <property type="entry name" value="PRK00147.1"/>
    <property type="match status" value="1"/>
</dbReference>
<evidence type="ECO:0000256" key="5">
    <source>
        <dbReference type="HAMAP-Rule" id="MF_00113"/>
    </source>
</evidence>
<keyword evidence="1 5" id="KW-0963">Cytoplasm</keyword>
<dbReference type="Proteomes" id="UP000184041">
    <property type="component" value="Unassembled WGS sequence"/>
</dbReference>
<dbReference type="InterPro" id="IPR042118">
    <property type="entry name" value="QueA_dom1"/>
</dbReference>
<evidence type="ECO:0000313" key="7">
    <source>
        <dbReference type="Proteomes" id="UP000184041"/>
    </source>
</evidence>
<evidence type="ECO:0000256" key="1">
    <source>
        <dbReference type="ARBA" id="ARBA00022490"/>
    </source>
</evidence>
<dbReference type="SUPFAM" id="SSF111337">
    <property type="entry name" value="QueA-like"/>
    <property type="match status" value="1"/>
</dbReference>
<dbReference type="InterPro" id="IPR036100">
    <property type="entry name" value="QueA_sf"/>
</dbReference>